<dbReference type="InterPro" id="IPR000772">
    <property type="entry name" value="Ricin_B_lectin"/>
</dbReference>
<reference evidence="6" key="1">
    <citation type="journal article" date="2019" name="Int. J. Syst. Evol. Microbiol.">
        <title>The Global Catalogue of Microorganisms (GCM) 10K type strain sequencing project: providing services to taxonomists for standard genome sequencing and annotation.</title>
        <authorList>
            <consortium name="The Broad Institute Genomics Platform"/>
            <consortium name="The Broad Institute Genome Sequencing Center for Infectious Disease"/>
            <person name="Wu L."/>
            <person name="Ma J."/>
        </authorList>
    </citation>
    <scope>NUCLEOTIDE SEQUENCE [LARGE SCALE GENOMIC DNA]</scope>
    <source>
        <strain evidence="6">JCM 16013</strain>
    </source>
</reference>
<comment type="similarity">
    <text evidence="1 2">Belongs to the glycosyl hydrolase 31 family.</text>
</comment>
<feature type="signal peptide" evidence="3">
    <location>
        <begin position="1"/>
        <end position="30"/>
    </location>
</feature>
<evidence type="ECO:0000256" key="2">
    <source>
        <dbReference type="RuleBase" id="RU361185"/>
    </source>
</evidence>
<keyword evidence="2" id="KW-0326">Glycosidase</keyword>
<comment type="caution">
    <text evidence="5">The sequence shown here is derived from an EMBL/GenBank/DDBJ whole genome shotgun (WGS) entry which is preliminary data.</text>
</comment>
<proteinExistence type="inferred from homology"/>
<dbReference type="Gene3D" id="2.80.10.50">
    <property type="match status" value="2"/>
</dbReference>
<accession>A0ABP5ETK1</accession>
<feature type="chain" id="PRO_5046256360" description="CBM6 domain-containing protein" evidence="3">
    <location>
        <begin position="31"/>
        <end position="1036"/>
    </location>
</feature>
<dbReference type="CDD" id="cd04083">
    <property type="entry name" value="CBM35_Lmo2446-like"/>
    <property type="match status" value="1"/>
</dbReference>
<keyword evidence="3" id="KW-0732">Signal</keyword>
<dbReference type="Pfam" id="PF21365">
    <property type="entry name" value="Glyco_hydro_31_3rd"/>
    <property type="match status" value="1"/>
</dbReference>
<dbReference type="SUPFAM" id="SSF49785">
    <property type="entry name" value="Galactose-binding domain-like"/>
    <property type="match status" value="1"/>
</dbReference>
<dbReference type="Pfam" id="PF03422">
    <property type="entry name" value="CBM_6"/>
    <property type="match status" value="1"/>
</dbReference>
<dbReference type="EMBL" id="BAAAQM010000097">
    <property type="protein sequence ID" value="GAA2007320.1"/>
    <property type="molecule type" value="Genomic_DNA"/>
</dbReference>
<dbReference type="InterPro" id="IPR008979">
    <property type="entry name" value="Galactose-bd-like_sf"/>
</dbReference>
<dbReference type="Pfam" id="PF00652">
    <property type="entry name" value="Ricin_B_lectin"/>
    <property type="match status" value="1"/>
</dbReference>
<dbReference type="SUPFAM" id="SSF51445">
    <property type="entry name" value="(Trans)glycosidases"/>
    <property type="match status" value="1"/>
</dbReference>
<dbReference type="PANTHER" id="PTHR43863:SF2">
    <property type="entry name" value="MALTASE-GLUCOAMYLASE"/>
    <property type="match status" value="1"/>
</dbReference>
<dbReference type="InterPro" id="IPR013780">
    <property type="entry name" value="Glyco_hydro_b"/>
</dbReference>
<evidence type="ECO:0000259" key="4">
    <source>
        <dbReference type="PROSITE" id="PS51175"/>
    </source>
</evidence>
<keyword evidence="2" id="KW-0378">Hydrolase</keyword>
<feature type="domain" description="CBM6" evidence="4">
    <location>
        <begin position="138"/>
        <end position="268"/>
    </location>
</feature>
<dbReference type="SUPFAM" id="SSF51011">
    <property type="entry name" value="Glycosyl hydrolase domain"/>
    <property type="match status" value="1"/>
</dbReference>
<dbReference type="PROSITE" id="PS50231">
    <property type="entry name" value="RICIN_B_LECTIN"/>
    <property type="match status" value="1"/>
</dbReference>
<evidence type="ECO:0000313" key="6">
    <source>
        <dbReference type="Proteomes" id="UP001499854"/>
    </source>
</evidence>
<dbReference type="PANTHER" id="PTHR43863">
    <property type="entry name" value="HYDROLASE, PUTATIVE (AFU_ORTHOLOGUE AFUA_1G03140)-RELATED"/>
    <property type="match status" value="1"/>
</dbReference>
<evidence type="ECO:0000313" key="5">
    <source>
        <dbReference type="EMBL" id="GAA2007320.1"/>
    </source>
</evidence>
<dbReference type="InterPro" id="IPR005084">
    <property type="entry name" value="CBM6"/>
</dbReference>
<dbReference type="InterPro" id="IPR017853">
    <property type="entry name" value="GH"/>
</dbReference>
<organism evidence="5 6">
    <name type="scientific">Catenulispora subtropica</name>
    <dbReference type="NCBI Taxonomy" id="450798"/>
    <lineage>
        <taxon>Bacteria</taxon>
        <taxon>Bacillati</taxon>
        <taxon>Actinomycetota</taxon>
        <taxon>Actinomycetes</taxon>
        <taxon>Catenulisporales</taxon>
        <taxon>Catenulisporaceae</taxon>
        <taxon>Catenulispora</taxon>
    </lineage>
</organism>
<dbReference type="Pfam" id="PF01055">
    <property type="entry name" value="Glyco_hydro_31_2nd"/>
    <property type="match status" value="1"/>
</dbReference>
<sequence>MQRIRSLAVLASAALALALTALHAPAPVHAATSGAVVDGNARFTVLSPTLIRMEYAADKVFEDRPTFNAVNRSMPTPPYTTSVEGGYRVIRTSLLTFRYLENSGPFTAANVSVDLTAGTQAVTAHPQFPGGGICAYAAGCEAESQILSGGASIATDHTGYTGSAFVAGLTAAGAKVAWNATGVPAAGSYAVQFRYSNSTGGDGQNTTRTMTVTAGGVSRQVSLPITADWNTWAVSSTTMTLPAGSSGVSVSCGSADSCNINIDSVAVTAVGAPYPTPVAPPNTNLGGYRRSLDGQGAAVPMADGLLTRDGWYLMDDTGTAILNADDTITQRPDHGGQPYQDGYFFGYGHDYRQGLKDLHDLTGPAVLLPEWAFGVWNSRYNAYSASDYENTLLPAFRSHQTPIDVQVIDTDFKAPDSWNGWEWNNTLFPDPQGFMNWTKQQGLQVSLNIHSSIVETDAKYAQAQATAGNSLQVGGCSASSTCRVFDWSDPRQLQAYMDLHQSFEDQGVREWWLDWCCDDSHVSAAGVTPDTWINSRYAARGDAKGLRGFAFARAGSGLQNYSGSPTYPTGPWAEHRYTAHFTGDTSSNWNMLAFEPQFTVDEGNVGMPYVTHDIGGFNGTPSDDLYARWVQFGAFQPILRLHSNHSPRLPWEFGAAAEASAEKFLRLREALVPYTYTLARQAADTGLPITRGLYLDYPEYNEAYTSKNEYLYGDDVLVAPVSTPGTGTVTTSVWFPPGTWTDYFTGTSYTGPATVDIATTLNTMPVFLKSGGIMPSRTDYVDNTVQNPLDQVTLDVATGADGAFSLYEDAGEGNGYKSGQSATTATSYTDATHSLTINPRQGTFPGAVATRTWTAKFRGVANAPSAVTVNGVGVTGYTYDATTRTLTVPTPAASATATTTIAYTPGTAPPTGPIVGAGSARCVDIPNANPADSTQLQLYDCNGTVAQAWTLPGDGTVRAMGKCMDVAGANTADGTAVQIYTCNGTAAQKWTYDSSTSELRAFGKCLDASGGGTANGTKLILYTCHGGTNQQWRMPG</sequence>
<dbReference type="Gene3D" id="3.20.20.80">
    <property type="entry name" value="Glycosidases"/>
    <property type="match status" value="1"/>
</dbReference>
<dbReference type="SMART" id="SM00458">
    <property type="entry name" value="RICIN"/>
    <property type="match status" value="1"/>
</dbReference>
<dbReference type="Pfam" id="PF17137">
    <property type="entry name" value="DUF5110"/>
    <property type="match status" value="1"/>
</dbReference>
<gene>
    <name evidence="5" type="ORF">GCM10009838_87040</name>
</gene>
<dbReference type="InterPro" id="IPR048395">
    <property type="entry name" value="Glyco_hydro_31_C"/>
</dbReference>
<dbReference type="Gene3D" id="2.60.120.260">
    <property type="entry name" value="Galactose-binding domain-like"/>
    <property type="match status" value="1"/>
</dbReference>
<dbReference type="Gene3D" id="2.60.40.1180">
    <property type="entry name" value="Golgi alpha-mannosidase II"/>
    <property type="match status" value="2"/>
</dbReference>
<dbReference type="PROSITE" id="PS51175">
    <property type="entry name" value="CBM6"/>
    <property type="match status" value="1"/>
</dbReference>
<dbReference type="InterPro" id="IPR033403">
    <property type="entry name" value="DUF5110"/>
</dbReference>
<dbReference type="RefSeq" id="WP_344663113.1">
    <property type="nucleotide sequence ID" value="NZ_BAAAQM010000097.1"/>
</dbReference>
<dbReference type="CDD" id="cd23451">
    <property type="entry name" value="beta-trefoil_Ricin_laminarinase"/>
    <property type="match status" value="1"/>
</dbReference>
<dbReference type="Proteomes" id="UP001499854">
    <property type="component" value="Unassembled WGS sequence"/>
</dbReference>
<keyword evidence="6" id="KW-1185">Reference proteome</keyword>
<protein>
    <recommendedName>
        <fullName evidence="4">CBM6 domain-containing protein</fullName>
    </recommendedName>
</protein>
<evidence type="ECO:0000256" key="3">
    <source>
        <dbReference type="SAM" id="SignalP"/>
    </source>
</evidence>
<dbReference type="InterPro" id="IPR051816">
    <property type="entry name" value="Glycosyl_Hydrolase_31"/>
</dbReference>
<dbReference type="InterPro" id="IPR035992">
    <property type="entry name" value="Ricin_B-like_lectins"/>
</dbReference>
<dbReference type="CDD" id="cd06595">
    <property type="entry name" value="GH31_u1"/>
    <property type="match status" value="1"/>
</dbReference>
<dbReference type="SUPFAM" id="SSF50370">
    <property type="entry name" value="Ricin B-like lectins"/>
    <property type="match status" value="1"/>
</dbReference>
<dbReference type="InterPro" id="IPR000322">
    <property type="entry name" value="Glyco_hydro_31_TIM"/>
</dbReference>
<name>A0ABP5ETK1_9ACTN</name>
<evidence type="ECO:0000256" key="1">
    <source>
        <dbReference type="ARBA" id="ARBA00007806"/>
    </source>
</evidence>